<sequence>MKQNYGYSIKQVIATFKANQTHNCQPRILGHSVRDQRPKNQRINYQLILYISKQQMNPNSFKLYKSICSTVTGAGLVFTNFTNKSLVGRSVQYLDHLIYTKAPRLSYIEHYAPVYTPKRVTYAAPICLTLAGTVLLAEIAWTNNAKEQANNYFVATRE</sequence>
<dbReference type="Proteomes" id="UP000683925">
    <property type="component" value="Unassembled WGS sequence"/>
</dbReference>
<accession>A0A8S1TSN2</accession>
<comment type="caution">
    <text evidence="1">The sequence shown here is derived from an EMBL/GenBank/DDBJ whole genome shotgun (WGS) entry which is preliminary data.</text>
</comment>
<dbReference type="AlphaFoldDB" id="A0A8S1TSN2"/>
<protein>
    <submittedName>
        <fullName evidence="1">Uncharacterized protein</fullName>
    </submittedName>
</protein>
<gene>
    <name evidence="1" type="ORF">POCTA_138.1.T0300031</name>
</gene>
<keyword evidence="2" id="KW-1185">Reference proteome</keyword>
<reference evidence="1" key="1">
    <citation type="submission" date="2021-01" db="EMBL/GenBank/DDBJ databases">
        <authorList>
            <consortium name="Genoscope - CEA"/>
            <person name="William W."/>
        </authorList>
    </citation>
    <scope>NUCLEOTIDE SEQUENCE</scope>
</reference>
<organism evidence="1 2">
    <name type="scientific">Paramecium octaurelia</name>
    <dbReference type="NCBI Taxonomy" id="43137"/>
    <lineage>
        <taxon>Eukaryota</taxon>
        <taxon>Sar</taxon>
        <taxon>Alveolata</taxon>
        <taxon>Ciliophora</taxon>
        <taxon>Intramacronucleata</taxon>
        <taxon>Oligohymenophorea</taxon>
        <taxon>Peniculida</taxon>
        <taxon>Parameciidae</taxon>
        <taxon>Paramecium</taxon>
    </lineage>
</organism>
<dbReference type="OMA" id="FKANQTH"/>
<dbReference type="EMBL" id="CAJJDP010000030">
    <property type="protein sequence ID" value="CAD8154944.1"/>
    <property type="molecule type" value="Genomic_DNA"/>
</dbReference>
<evidence type="ECO:0000313" key="2">
    <source>
        <dbReference type="Proteomes" id="UP000683925"/>
    </source>
</evidence>
<proteinExistence type="predicted"/>
<evidence type="ECO:0000313" key="1">
    <source>
        <dbReference type="EMBL" id="CAD8154944.1"/>
    </source>
</evidence>
<name>A0A8S1TSN2_PAROT</name>